<dbReference type="Proteomes" id="UP000254293">
    <property type="component" value="Unassembled WGS sequence"/>
</dbReference>
<dbReference type="RefSeq" id="WP_244732138.1">
    <property type="nucleotide sequence ID" value="NZ_CP091516.1"/>
</dbReference>
<name>A0A377R0I6_9NEIS</name>
<proteinExistence type="predicted"/>
<evidence type="ECO:0000313" key="1">
    <source>
        <dbReference type="EMBL" id="STR00762.1"/>
    </source>
</evidence>
<protein>
    <submittedName>
        <fullName evidence="1">Uncharacterized protein</fullName>
    </submittedName>
</protein>
<organism evidence="1 2">
    <name type="scientific">Kingella potus</name>
    <dbReference type="NCBI Taxonomy" id="265175"/>
    <lineage>
        <taxon>Bacteria</taxon>
        <taxon>Pseudomonadati</taxon>
        <taxon>Pseudomonadota</taxon>
        <taxon>Betaproteobacteria</taxon>
        <taxon>Neisseriales</taxon>
        <taxon>Neisseriaceae</taxon>
        <taxon>Kingella</taxon>
    </lineage>
</organism>
<dbReference type="EMBL" id="UGJJ01000001">
    <property type="protein sequence ID" value="STR00762.1"/>
    <property type="molecule type" value="Genomic_DNA"/>
</dbReference>
<dbReference type="AlphaFoldDB" id="A0A377R0I6"/>
<accession>A0A377R0I6</accession>
<evidence type="ECO:0000313" key="2">
    <source>
        <dbReference type="Proteomes" id="UP000254293"/>
    </source>
</evidence>
<keyword evidence="2" id="KW-1185">Reference proteome</keyword>
<gene>
    <name evidence="1" type="ORF">NCTC13336_00982</name>
</gene>
<reference evidence="1 2" key="1">
    <citation type="submission" date="2018-06" db="EMBL/GenBank/DDBJ databases">
        <authorList>
            <consortium name="Pathogen Informatics"/>
            <person name="Doyle S."/>
        </authorList>
    </citation>
    <scope>NUCLEOTIDE SEQUENCE [LARGE SCALE GENOMIC DNA]</scope>
    <source>
        <strain evidence="1 2">NCTC13336</strain>
    </source>
</reference>
<sequence>MTAEIEKLKLSLQHAQEMLAAKDQLLAQKDSETAALKALNALLQKQG</sequence>